<reference evidence="3" key="1">
    <citation type="submission" date="2021-03" db="EMBL/GenBank/DDBJ databases">
        <title>Characterization of a novel Integrative Conjugative Element in Glaesserella parasuis.</title>
        <authorList>
            <person name="Hu G."/>
            <person name="Sun H."/>
        </authorList>
    </citation>
    <scope>NUCLEOTIDE SEQUENCE</scope>
    <source>
        <strain evidence="3">GHP1807</strain>
    </source>
</reference>
<organism evidence="3 4">
    <name type="scientific">Glaesserella parasuis</name>
    <name type="common">Haemophilus parasuis</name>
    <dbReference type="NCBI Taxonomy" id="738"/>
    <lineage>
        <taxon>Bacteria</taxon>
        <taxon>Pseudomonadati</taxon>
        <taxon>Pseudomonadota</taxon>
        <taxon>Gammaproteobacteria</taxon>
        <taxon>Pasteurellales</taxon>
        <taxon>Pasteurellaceae</taxon>
        <taxon>Glaesserella</taxon>
    </lineage>
</organism>
<gene>
    <name evidence="3" type="ORF">J1G54_10665</name>
</gene>
<evidence type="ECO:0000259" key="2">
    <source>
        <dbReference type="Pfam" id="PF13166"/>
    </source>
</evidence>
<dbReference type="SUPFAM" id="SSF52540">
    <property type="entry name" value="P-loop containing nucleoside triphosphate hydrolases"/>
    <property type="match status" value="1"/>
</dbReference>
<feature type="domain" description="Protein CR006 P-loop" evidence="2">
    <location>
        <begin position="12"/>
        <end position="707"/>
    </location>
</feature>
<dbReference type="InterPro" id="IPR027417">
    <property type="entry name" value="P-loop_NTPase"/>
</dbReference>
<dbReference type="Proteomes" id="UP000662736">
    <property type="component" value="Chromosome"/>
</dbReference>
<accession>A0AAX1M3X8</accession>
<proteinExistence type="predicted"/>
<dbReference type="PANTHER" id="PTHR32114">
    <property type="entry name" value="ABC TRANSPORTER ABCH.3"/>
    <property type="match status" value="1"/>
</dbReference>
<dbReference type="RefSeq" id="WP_160413779.1">
    <property type="nucleotide sequence ID" value="NZ_CP071491.1"/>
</dbReference>
<dbReference type="Pfam" id="PF13166">
    <property type="entry name" value="AAA_13"/>
    <property type="match status" value="1"/>
</dbReference>
<protein>
    <submittedName>
        <fullName evidence="3">AAA family ATPase</fullName>
    </submittedName>
</protein>
<dbReference type="AlphaFoldDB" id="A0AAX1M3X8"/>
<evidence type="ECO:0000313" key="3">
    <source>
        <dbReference type="EMBL" id="QSX16777.1"/>
    </source>
</evidence>
<name>A0AAX1M3X8_GLAPU</name>
<dbReference type="PANTHER" id="PTHR32114:SF2">
    <property type="entry name" value="ABC TRANSPORTER ABCH.3"/>
    <property type="match status" value="1"/>
</dbReference>
<dbReference type="EMBL" id="CP071491">
    <property type="protein sequence ID" value="QSX16777.1"/>
    <property type="molecule type" value="Genomic_DNA"/>
</dbReference>
<dbReference type="Gene3D" id="3.40.50.300">
    <property type="entry name" value="P-loop containing nucleotide triphosphate hydrolases"/>
    <property type="match status" value="2"/>
</dbReference>
<evidence type="ECO:0000256" key="1">
    <source>
        <dbReference type="SAM" id="Coils"/>
    </source>
</evidence>
<feature type="coiled-coil region" evidence="1">
    <location>
        <begin position="349"/>
        <end position="383"/>
    </location>
</feature>
<dbReference type="InterPro" id="IPR026866">
    <property type="entry name" value="CR006_AAA"/>
</dbReference>
<keyword evidence="1" id="KW-0175">Coiled coil</keyword>
<feature type="coiled-coil region" evidence="1">
    <location>
        <begin position="91"/>
        <end position="118"/>
    </location>
</feature>
<sequence length="723" mass="83873">MIESIKISNVASYTTETALTLSKSSFIYGSNGSGKTTISRIIANHSAYAGCQINWQNSIPVKTIVYNSDFVRDNFTQSQNIKGVFTLGENQVEIENQINVLEKDLDNIDKDITQKNNTHIQKNNELKSEEDKFTELFWQTEIKYDSDFQEILTGLRNSKAKFKERILSEFKNRQNNISIELDELRKKYQSIYSSNHQTLAKLDLINIDLSQDEQSSILTKKIIGSQDVAIANLIHELNNSDWVKKGQHYLEKSKNQCPFCQQQINNNLSEQLERYFDKTFEQDICILDNVIKDYINSSQQIRNLITSLNSIFLDNQSLERKRSELFSIFDKNITELEKKKSQPSIVIALENTINIIQDINNIIENANQKIDEHNTIVNNIVQEKKNLNNLVWDFIIQEMKSNIQQYFSQTEGIKKAIESLSNQLNEKEQEKLTKTKQLGDLEKQITSIRPTVDAINTLLKSFGFSNFLLSTTQDDKNYKIIRENGEIASDTLSEGEKTFITFLYFYHLIKGSHTESGINQNCIIVIDDPISSLDNEVLFIVSNLIRKLYVEMDNQTSIIKQIIILTHNIYFYKEITFGKKFNHTEYPQKPSYHIVRKTNGSSSVFRYDKNPINTSYELLWKSLRERQYCSSTIQNILRKILENYFKILGGIDLEKLSEGFTGREQVICNSLCSWINDGSHFSNDDVFVATDDETIEKYLDIFKRIFETQGHISHYEMMMNKDN</sequence>
<feature type="coiled-coil region" evidence="1">
    <location>
        <begin position="410"/>
        <end position="444"/>
    </location>
</feature>
<evidence type="ECO:0000313" key="4">
    <source>
        <dbReference type="Proteomes" id="UP000662736"/>
    </source>
</evidence>